<dbReference type="InterPro" id="IPR006059">
    <property type="entry name" value="SBP"/>
</dbReference>
<feature type="region of interest" description="Disordered" evidence="1">
    <location>
        <begin position="26"/>
        <end position="61"/>
    </location>
</feature>
<evidence type="ECO:0000313" key="5">
    <source>
        <dbReference type="Proteomes" id="UP000543642"/>
    </source>
</evidence>
<dbReference type="PROSITE" id="PS51257">
    <property type="entry name" value="PROKAR_LIPOPROTEIN"/>
    <property type="match status" value="1"/>
</dbReference>
<feature type="signal peptide" evidence="2">
    <location>
        <begin position="1"/>
        <end position="20"/>
    </location>
</feature>
<reference evidence="4 5" key="1">
    <citation type="submission" date="2020-08" db="EMBL/GenBank/DDBJ databases">
        <title>Genomic Encyclopedia of Type Strains, Phase IV (KMG-IV): sequencing the most valuable type-strain genomes for metagenomic binning, comparative biology and taxonomic classification.</title>
        <authorList>
            <person name="Goeker M."/>
        </authorList>
    </citation>
    <scope>NUCLEOTIDE SEQUENCE [LARGE SCALE GENOMIC DNA]</scope>
    <source>
        <strain evidence="4 5">DSM 106146</strain>
    </source>
</reference>
<dbReference type="InterPro" id="IPR022627">
    <property type="entry name" value="DUF3502"/>
</dbReference>
<dbReference type="Pfam" id="PF01547">
    <property type="entry name" value="SBP_bac_1"/>
    <property type="match status" value="1"/>
</dbReference>
<gene>
    <name evidence="4" type="ORF">HNP82_001382</name>
</gene>
<evidence type="ECO:0000256" key="1">
    <source>
        <dbReference type="SAM" id="MobiDB-lite"/>
    </source>
</evidence>
<dbReference type="PANTHER" id="PTHR43649:SF17">
    <property type="entry name" value="ABC TRANSPORTER SOLUTE BINDING PROTEIN-SUGAR TRANSPORT"/>
    <property type="match status" value="1"/>
</dbReference>
<evidence type="ECO:0000256" key="2">
    <source>
        <dbReference type="SAM" id="SignalP"/>
    </source>
</evidence>
<dbReference type="Gene3D" id="3.40.190.10">
    <property type="entry name" value="Periplasmic binding protein-like II"/>
    <property type="match status" value="2"/>
</dbReference>
<comment type="caution">
    <text evidence="4">The sequence shown here is derived from an EMBL/GenBank/DDBJ whole genome shotgun (WGS) entry which is preliminary data.</text>
</comment>
<keyword evidence="2" id="KW-0732">Signal</keyword>
<accession>A0A7W8H9A9</accession>
<feature type="compositionally biased region" description="Low complexity" evidence="1">
    <location>
        <begin position="26"/>
        <end position="58"/>
    </location>
</feature>
<dbReference type="EMBL" id="JACHFW010000004">
    <property type="protein sequence ID" value="MBB5264271.1"/>
    <property type="molecule type" value="Genomic_DNA"/>
</dbReference>
<dbReference type="Pfam" id="PF12010">
    <property type="entry name" value="DUF3502"/>
    <property type="match status" value="1"/>
</dbReference>
<organism evidence="4 5">
    <name type="scientific">Catenibacillus scindens</name>
    <dbReference type="NCBI Taxonomy" id="673271"/>
    <lineage>
        <taxon>Bacteria</taxon>
        <taxon>Bacillati</taxon>
        <taxon>Bacillota</taxon>
        <taxon>Clostridia</taxon>
        <taxon>Lachnospirales</taxon>
        <taxon>Lachnospiraceae</taxon>
        <taxon>Catenibacillus</taxon>
    </lineage>
</organism>
<evidence type="ECO:0000313" key="4">
    <source>
        <dbReference type="EMBL" id="MBB5264271.1"/>
    </source>
</evidence>
<evidence type="ECO:0000259" key="3">
    <source>
        <dbReference type="Pfam" id="PF12010"/>
    </source>
</evidence>
<dbReference type="SUPFAM" id="SSF53850">
    <property type="entry name" value="Periplasmic binding protein-like II"/>
    <property type="match status" value="1"/>
</dbReference>
<feature type="domain" description="DUF3502" evidence="3">
    <location>
        <begin position="470"/>
        <end position="537"/>
    </location>
</feature>
<protein>
    <submittedName>
        <fullName evidence="4">Putative aldouronate transport system substrate-binding protein</fullName>
    </submittedName>
</protein>
<dbReference type="Proteomes" id="UP000543642">
    <property type="component" value="Unassembled WGS sequence"/>
</dbReference>
<feature type="chain" id="PRO_5039454346" evidence="2">
    <location>
        <begin position="21"/>
        <end position="561"/>
    </location>
</feature>
<name>A0A7W8H9A9_9FIRM</name>
<dbReference type="RefSeq" id="WP_183772796.1">
    <property type="nucleotide sequence ID" value="NZ_JACHFW010000004.1"/>
</dbReference>
<dbReference type="AlphaFoldDB" id="A0A7W8H9A9"/>
<proteinExistence type="predicted"/>
<dbReference type="InterPro" id="IPR050490">
    <property type="entry name" value="Bact_solute-bd_prot1"/>
</dbReference>
<dbReference type="PANTHER" id="PTHR43649">
    <property type="entry name" value="ARABINOSE-BINDING PROTEIN-RELATED"/>
    <property type="match status" value="1"/>
</dbReference>
<keyword evidence="5" id="KW-1185">Reference proteome</keyword>
<sequence length="561" mass="60409">MKPKRLLAILMSLAMVAGIAACGNSESSSGSNGGSAADTTAAAGDSTAADDSAAGDDAAAADDGELEDIAQIEIMFWTLNVIPSDVDMVEEAINEITREKINTEVNLNILEMGNYTQQLNLIISGGEKMDLMVTLPGDSAHFNSMTSQNQLMDITDLLTEYAPELLETVPESWLAGTEIDGRIYSVTSFGDKATPLGFACRTDILEQTGIDPSTIENANDLEELFAAVQEIDSSLTPVGTGSQKILTAPYLIDADGNFVKYDGLGDGDNSLIGLMDGDGTTIQNNYTRQVYIDTSTRFVEWYNNGWVYKDGATYDETAETLVAGGTAFGLFKTFATGSESSLAASCGHDMTIIWLDDSPEINTGSLRKFSWAVPVTATEPEAAVKFMNLLFTDEEIVNLLTWGIEGTHYQTLEDGTIDFMDGQDATSSGYYLGDETAILGNGFLAKVWAGSDPGLRDQQYEVNMNAYVSPYTGFSFTTTGYENQVASITSVIEQYRPTFANGLYTEDYYNEFISRLEDAGVNEYIAHIQEEFDAWLAENGDAAASDSASTDTAAAEETTAE</sequence>